<evidence type="ECO:0000259" key="7">
    <source>
        <dbReference type="Pfam" id="PF04085"/>
    </source>
</evidence>
<dbReference type="PANTHER" id="PTHR34138:SF1">
    <property type="entry name" value="CELL SHAPE-DETERMINING PROTEIN MREC"/>
    <property type="match status" value="1"/>
</dbReference>
<evidence type="ECO:0000256" key="6">
    <source>
        <dbReference type="SAM" id="Phobius"/>
    </source>
</evidence>
<dbReference type="NCBIfam" id="TIGR00219">
    <property type="entry name" value="mreC"/>
    <property type="match status" value="1"/>
</dbReference>
<dbReference type="GO" id="GO:0005886">
    <property type="term" value="C:plasma membrane"/>
    <property type="evidence" value="ECO:0007669"/>
    <property type="project" value="TreeGrafter"/>
</dbReference>
<dbReference type="InterPro" id="IPR055342">
    <property type="entry name" value="MreC_beta-barrel_core"/>
</dbReference>
<dbReference type="STRING" id="1817841.A3B10_01430"/>
<dbReference type="InterPro" id="IPR042177">
    <property type="entry name" value="Cell/Rod_1"/>
</dbReference>
<evidence type="ECO:0000256" key="2">
    <source>
        <dbReference type="ARBA" id="ARBA00013855"/>
    </source>
</evidence>
<protein>
    <recommendedName>
        <fullName evidence="2">Cell shape-determining protein MreC</fullName>
    </recommendedName>
    <alternativeName>
        <fullName evidence="4">Cell shape protein MreC</fullName>
    </alternativeName>
</protein>
<keyword evidence="6" id="KW-0472">Membrane</keyword>
<feature type="coiled-coil region" evidence="5">
    <location>
        <begin position="66"/>
        <end position="110"/>
    </location>
</feature>
<evidence type="ECO:0000256" key="3">
    <source>
        <dbReference type="ARBA" id="ARBA00022960"/>
    </source>
</evidence>
<dbReference type="GO" id="GO:0008360">
    <property type="term" value="P:regulation of cell shape"/>
    <property type="evidence" value="ECO:0007669"/>
    <property type="project" value="UniProtKB-KW"/>
</dbReference>
<sequence>MRFIYTKIFTKVFTAFVIIALLVILDALGYLAFLKNWFLEGYGFATTKVSAVTRSVKGGFTTIFTIKNLASDNALLNQQVDELSFENARLKAAREENLTLRRALNFKQESQFNLLAVEVLTLDPTGFSQKIVIDKGADANVQLNQAVVISPGLLVGKISRVYNSSSEVTLITDPSSLVNAQVVDSGAKGLVRGEHGLSLLFDLITQNELIKDGDLVITSGLSGNFPKGLLIGEISALRSNGTDLFQKAYILPAVDFRNLRFLFVIQ</sequence>
<dbReference type="Proteomes" id="UP000177281">
    <property type="component" value="Unassembled WGS sequence"/>
</dbReference>
<proteinExistence type="inferred from homology"/>
<name>A0A1F5PX58_9BACT</name>
<dbReference type="InterPro" id="IPR007221">
    <property type="entry name" value="MreC"/>
</dbReference>
<keyword evidence="5" id="KW-0175">Coiled coil</keyword>
<dbReference type="AlphaFoldDB" id="A0A1F5PX58"/>
<evidence type="ECO:0000313" key="8">
    <source>
        <dbReference type="EMBL" id="OGE94444.1"/>
    </source>
</evidence>
<organism evidence="8 9">
    <name type="scientific">Candidatus Doudnabacteria bacterium RIFCSPLOWO2_01_FULL_44_21</name>
    <dbReference type="NCBI Taxonomy" id="1817841"/>
    <lineage>
        <taxon>Bacteria</taxon>
        <taxon>Candidatus Doudnaibacteriota</taxon>
    </lineage>
</organism>
<dbReference type="Gene3D" id="2.40.10.350">
    <property type="entry name" value="Rod shape-determining protein MreC, domain 2"/>
    <property type="match status" value="1"/>
</dbReference>
<evidence type="ECO:0000256" key="4">
    <source>
        <dbReference type="ARBA" id="ARBA00032089"/>
    </source>
</evidence>
<dbReference type="InterPro" id="IPR042175">
    <property type="entry name" value="Cell/Rod_MreC_2"/>
</dbReference>
<dbReference type="Pfam" id="PF04085">
    <property type="entry name" value="MreC"/>
    <property type="match status" value="1"/>
</dbReference>
<dbReference type="PIRSF" id="PIRSF038471">
    <property type="entry name" value="MreC"/>
    <property type="match status" value="1"/>
</dbReference>
<keyword evidence="6" id="KW-1133">Transmembrane helix</keyword>
<gene>
    <name evidence="8" type="ORF">A3B10_01430</name>
</gene>
<dbReference type="PANTHER" id="PTHR34138">
    <property type="entry name" value="CELL SHAPE-DETERMINING PROTEIN MREC"/>
    <property type="match status" value="1"/>
</dbReference>
<evidence type="ECO:0000313" key="9">
    <source>
        <dbReference type="Proteomes" id="UP000177281"/>
    </source>
</evidence>
<feature type="transmembrane region" description="Helical" evidence="6">
    <location>
        <begin position="12"/>
        <end position="33"/>
    </location>
</feature>
<feature type="domain" description="Rod shape-determining protein MreC beta-barrel core" evidence="7">
    <location>
        <begin position="119"/>
        <end position="266"/>
    </location>
</feature>
<evidence type="ECO:0000256" key="1">
    <source>
        <dbReference type="ARBA" id="ARBA00009369"/>
    </source>
</evidence>
<keyword evidence="3" id="KW-0133">Cell shape</keyword>
<accession>A0A1F5PX58</accession>
<comment type="caution">
    <text evidence="8">The sequence shown here is derived from an EMBL/GenBank/DDBJ whole genome shotgun (WGS) entry which is preliminary data.</text>
</comment>
<dbReference type="EMBL" id="MFFB01000018">
    <property type="protein sequence ID" value="OGE94444.1"/>
    <property type="molecule type" value="Genomic_DNA"/>
</dbReference>
<reference evidence="8 9" key="1">
    <citation type="journal article" date="2016" name="Nat. Commun.">
        <title>Thousands of microbial genomes shed light on interconnected biogeochemical processes in an aquifer system.</title>
        <authorList>
            <person name="Anantharaman K."/>
            <person name="Brown C.T."/>
            <person name="Hug L.A."/>
            <person name="Sharon I."/>
            <person name="Castelle C.J."/>
            <person name="Probst A.J."/>
            <person name="Thomas B.C."/>
            <person name="Singh A."/>
            <person name="Wilkins M.J."/>
            <person name="Karaoz U."/>
            <person name="Brodie E.L."/>
            <person name="Williams K.H."/>
            <person name="Hubbard S.S."/>
            <person name="Banfield J.F."/>
        </authorList>
    </citation>
    <scope>NUCLEOTIDE SEQUENCE [LARGE SCALE GENOMIC DNA]</scope>
</reference>
<dbReference type="Gene3D" id="2.40.10.340">
    <property type="entry name" value="Rod shape-determining protein MreC, domain 1"/>
    <property type="match status" value="1"/>
</dbReference>
<evidence type="ECO:0000256" key="5">
    <source>
        <dbReference type="SAM" id="Coils"/>
    </source>
</evidence>
<keyword evidence="6" id="KW-0812">Transmembrane</keyword>
<comment type="similarity">
    <text evidence="1">Belongs to the MreC family.</text>
</comment>